<feature type="region of interest" description="Disordered" evidence="1">
    <location>
        <begin position="275"/>
        <end position="419"/>
    </location>
</feature>
<evidence type="ECO:0000256" key="2">
    <source>
        <dbReference type="SAM" id="SignalP"/>
    </source>
</evidence>
<feature type="signal peptide" evidence="2">
    <location>
        <begin position="1"/>
        <end position="16"/>
    </location>
</feature>
<dbReference type="OrthoDB" id="2117996at2759"/>
<feature type="region of interest" description="Disordered" evidence="1">
    <location>
        <begin position="21"/>
        <end position="41"/>
    </location>
</feature>
<sequence>MKSVAVLSTITALAAAQISTPPGQNTNIGINPNPNRNFDPATNSGNLGPFTVSTAATAVATGGPQPNSVDPATAQAMQLAIRNWMADTTLVSQFLNDGKSVTDNTQFQKIADGAFKAEVDELTNKAVLDSVIGLDPRVSIANQTLTNGCFQSVVDNLQIMSFQGTQKSSLIDITNKNRCTQVLPSIDTYMIVAAEYIQASGQTAFQARAARPDACASILAAAANDATQIAPLPGTPFGTPKGTGDGNVPGLAGLTITSGGTANLGIQSPANYANGTASGGSSSGSAADASLPNQTTQQLGLPGFPNQGSGGSPNGQSQNGNTVGSTPPGLASNSNPTSSTSTGSSSSPSQSATTSQSGSNTGSSTGSYGNGQNGGQVPQNYGSAQGQHGQAGAGNGQYQQGGPQNQYRPDHGRFKRFFA</sequence>
<comment type="caution">
    <text evidence="3">The sequence shown here is derived from an EMBL/GenBank/DDBJ whole genome shotgun (WGS) entry which is preliminary data.</text>
</comment>
<dbReference type="EMBL" id="ML978126">
    <property type="protein sequence ID" value="KAF2098979.1"/>
    <property type="molecule type" value="Genomic_DNA"/>
</dbReference>
<organism evidence="3 4">
    <name type="scientific">Rhizodiscina lignyota</name>
    <dbReference type="NCBI Taxonomy" id="1504668"/>
    <lineage>
        <taxon>Eukaryota</taxon>
        <taxon>Fungi</taxon>
        <taxon>Dikarya</taxon>
        <taxon>Ascomycota</taxon>
        <taxon>Pezizomycotina</taxon>
        <taxon>Dothideomycetes</taxon>
        <taxon>Pleosporomycetidae</taxon>
        <taxon>Aulographales</taxon>
        <taxon>Rhizodiscinaceae</taxon>
        <taxon>Rhizodiscina</taxon>
    </lineage>
</organism>
<accession>A0A9P4MAQ6</accession>
<dbReference type="AlphaFoldDB" id="A0A9P4MAQ6"/>
<protein>
    <submittedName>
        <fullName evidence="3">Uncharacterized protein</fullName>
    </submittedName>
</protein>
<reference evidence="3" key="1">
    <citation type="journal article" date="2020" name="Stud. Mycol.">
        <title>101 Dothideomycetes genomes: a test case for predicting lifestyles and emergence of pathogens.</title>
        <authorList>
            <person name="Haridas S."/>
            <person name="Albert R."/>
            <person name="Binder M."/>
            <person name="Bloem J."/>
            <person name="Labutti K."/>
            <person name="Salamov A."/>
            <person name="Andreopoulos B."/>
            <person name="Baker S."/>
            <person name="Barry K."/>
            <person name="Bills G."/>
            <person name="Bluhm B."/>
            <person name="Cannon C."/>
            <person name="Castanera R."/>
            <person name="Culley D."/>
            <person name="Daum C."/>
            <person name="Ezra D."/>
            <person name="Gonzalez J."/>
            <person name="Henrissat B."/>
            <person name="Kuo A."/>
            <person name="Liang C."/>
            <person name="Lipzen A."/>
            <person name="Lutzoni F."/>
            <person name="Magnuson J."/>
            <person name="Mondo S."/>
            <person name="Nolan M."/>
            <person name="Ohm R."/>
            <person name="Pangilinan J."/>
            <person name="Park H.-J."/>
            <person name="Ramirez L."/>
            <person name="Alfaro M."/>
            <person name="Sun H."/>
            <person name="Tritt A."/>
            <person name="Yoshinaga Y."/>
            <person name="Zwiers L.-H."/>
            <person name="Turgeon B."/>
            <person name="Goodwin S."/>
            <person name="Spatafora J."/>
            <person name="Crous P."/>
            <person name="Grigoriev I."/>
        </authorList>
    </citation>
    <scope>NUCLEOTIDE SEQUENCE</scope>
    <source>
        <strain evidence="3">CBS 133067</strain>
    </source>
</reference>
<name>A0A9P4MAQ6_9PEZI</name>
<gene>
    <name evidence="3" type="ORF">NA57DRAFT_56611</name>
</gene>
<keyword evidence="4" id="KW-1185">Reference proteome</keyword>
<evidence type="ECO:0000313" key="3">
    <source>
        <dbReference type="EMBL" id="KAF2098979.1"/>
    </source>
</evidence>
<proteinExistence type="predicted"/>
<feature type="compositionally biased region" description="Low complexity" evidence="1">
    <location>
        <begin position="396"/>
        <end position="407"/>
    </location>
</feature>
<dbReference type="Proteomes" id="UP000799772">
    <property type="component" value="Unassembled WGS sequence"/>
</dbReference>
<feature type="compositionally biased region" description="Low complexity" evidence="1">
    <location>
        <begin position="375"/>
        <end position="388"/>
    </location>
</feature>
<evidence type="ECO:0000256" key="1">
    <source>
        <dbReference type="SAM" id="MobiDB-lite"/>
    </source>
</evidence>
<keyword evidence="2" id="KW-0732">Signal</keyword>
<feature type="compositionally biased region" description="Low complexity" evidence="1">
    <location>
        <begin position="332"/>
        <end position="367"/>
    </location>
</feature>
<feature type="chain" id="PRO_5040409246" evidence="2">
    <location>
        <begin position="17"/>
        <end position="419"/>
    </location>
</feature>
<evidence type="ECO:0000313" key="4">
    <source>
        <dbReference type="Proteomes" id="UP000799772"/>
    </source>
</evidence>